<sequence>MKITILDDTFDTVRTLPCFARLAGHDVTVWNDHVQHPDILAQRLEDTEALVLIRERTSIDAPLLERLPRLRLISLRSTWPHVDIAACTRRGIIVASSQHTGTPSYGGAELTWGLILAAARQLPQQMASLRAGQWQCGVGTTLRHKTLGIVGYGRQGAVVAQYGRAFGMHVMIWASELSRRQVHADGFTPAVSRQVLFEQSDVVSLHLRLVPDTQGIVTADDLGRMKPTAIFVNTARAGLVAPGALVEALRAGRPGMAAVDVFDNEPLTDPAADPLLSLDNVIATPHIGYVTREEFQIQFSDIFDQILAYAAGHPTHVINTEVLRHPA</sequence>
<evidence type="ECO:0000256" key="2">
    <source>
        <dbReference type="ARBA" id="ARBA00023002"/>
    </source>
</evidence>
<dbReference type="GO" id="GO:0051287">
    <property type="term" value="F:NAD binding"/>
    <property type="evidence" value="ECO:0007669"/>
    <property type="project" value="InterPro"/>
</dbReference>
<proteinExistence type="inferred from homology"/>
<protein>
    <submittedName>
        <fullName evidence="7">3-phosphoglycerate dehydrogenase</fullName>
    </submittedName>
</protein>
<dbReference type="Pfam" id="PF00389">
    <property type="entry name" value="2-Hacid_dh"/>
    <property type="match status" value="1"/>
</dbReference>
<dbReference type="PANTHER" id="PTHR42789:SF1">
    <property type="entry name" value="D-ISOMER SPECIFIC 2-HYDROXYACID DEHYDROGENASE FAMILY PROTEIN (AFU_ORTHOLOGUE AFUA_6G10090)"/>
    <property type="match status" value="1"/>
</dbReference>
<evidence type="ECO:0000259" key="5">
    <source>
        <dbReference type="Pfam" id="PF00389"/>
    </source>
</evidence>
<evidence type="ECO:0000313" key="8">
    <source>
        <dbReference type="Proteomes" id="UP000239724"/>
    </source>
</evidence>
<dbReference type="OrthoDB" id="9793626at2"/>
<dbReference type="EMBL" id="NHRY01000091">
    <property type="protein sequence ID" value="PPQ34722.1"/>
    <property type="molecule type" value="Genomic_DNA"/>
</dbReference>
<evidence type="ECO:0000256" key="4">
    <source>
        <dbReference type="RuleBase" id="RU003719"/>
    </source>
</evidence>
<keyword evidence="3" id="KW-0520">NAD</keyword>
<dbReference type="InterPro" id="IPR006140">
    <property type="entry name" value="D-isomer_DH_NAD-bd"/>
</dbReference>
<name>A0A2S6NJ71_RHOGL</name>
<keyword evidence="8" id="KW-1185">Reference proteome</keyword>
<dbReference type="SUPFAM" id="SSF52283">
    <property type="entry name" value="Formate/glycerate dehydrogenase catalytic domain-like"/>
    <property type="match status" value="1"/>
</dbReference>
<dbReference type="InterPro" id="IPR050857">
    <property type="entry name" value="D-2-hydroxyacid_DH"/>
</dbReference>
<organism evidence="7 8">
    <name type="scientific">Rhodopila globiformis</name>
    <name type="common">Rhodopseudomonas globiformis</name>
    <dbReference type="NCBI Taxonomy" id="1071"/>
    <lineage>
        <taxon>Bacteria</taxon>
        <taxon>Pseudomonadati</taxon>
        <taxon>Pseudomonadota</taxon>
        <taxon>Alphaproteobacteria</taxon>
        <taxon>Acetobacterales</taxon>
        <taxon>Acetobacteraceae</taxon>
        <taxon>Rhodopila</taxon>
    </lineage>
</organism>
<gene>
    <name evidence="7" type="ORF">CCS01_09755</name>
</gene>
<dbReference type="PANTHER" id="PTHR42789">
    <property type="entry name" value="D-ISOMER SPECIFIC 2-HYDROXYACID DEHYDROGENASE FAMILY PROTEIN (AFU_ORTHOLOGUE AFUA_6G10090)"/>
    <property type="match status" value="1"/>
</dbReference>
<dbReference type="InterPro" id="IPR036291">
    <property type="entry name" value="NAD(P)-bd_dom_sf"/>
</dbReference>
<evidence type="ECO:0000259" key="6">
    <source>
        <dbReference type="Pfam" id="PF02826"/>
    </source>
</evidence>
<dbReference type="SUPFAM" id="SSF51735">
    <property type="entry name" value="NAD(P)-binding Rossmann-fold domains"/>
    <property type="match status" value="1"/>
</dbReference>
<reference evidence="7 8" key="1">
    <citation type="journal article" date="2018" name="Arch. Microbiol.">
        <title>New insights into the metabolic potential of the phototrophic purple bacterium Rhodopila globiformis DSM 161(T) from its draft genome sequence and evidence for a vanadium-dependent nitrogenase.</title>
        <authorList>
            <person name="Imhoff J.F."/>
            <person name="Rahn T."/>
            <person name="Kunzel S."/>
            <person name="Neulinger S.C."/>
        </authorList>
    </citation>
    <scope>NUCLEOTIDE SEQUENCE [LARGE SCALE GENOMIC DNA]</scope>
    <source>
        <strain evidence="7 8">DSM 161</strain>
    </source>
</reference>
<dbReference type="Proteomes" id="UP000239724">
    <property type="component" value="Unassembled WGS sequence"/>
</dbReference>
<feature type="domain" description="D-isomer specific 2-hydroxyacid dehydrogenase NAD-binding" evidence="6">
    <location>
        <begin position="113"/>
        <end position="288"/>
    </location>
</feature>
<dbReference type="CDD" id="cd12169">
    <property type="entry name" value="PGDH_like_1"/>
    <property type="match status" value="1"/>
</dbReference>
<feature type="domain" description="D-isomer specific 2-hydroxyacid dehydrogenase catalytic" evidence="5">
    <location>
        <begin position="23"/>
        <end position="319"/>
    </location>
</feature>
<comment type="caution">
    <text evidence="7">The sequence shown here is derived from an EMBL/GenBank/DDBJ whole genome shotgun (WGS) entry which is preliminary data.</text>
</comment>
<dbReference type="AlphaFoldDB" id="A0A2S6NJ71"/>
<evidence type="ECO:0000256" key="3">
    <source>
        <dbReference type="ARBA" id="ARBA00023027"/>
    </source>
</evidence>
<dbReference type="Pfam" id="PF02826">
    <property type="entry name" value="2-Hacid_dh_C"/>
    <property type="match status" value="1"/>
</dbReference>
<comment type="similarity">
    <text evidence="1 4">Belongs to the D-isomer specific 2-hydroxyacid dehydrogenase family.</text>
</comment>
<evidence type="ECO:0000256" key="1">
    <source>
        <dbReference type="ARBA" id="ARBA00005854"/>
    </source>
</evidence>
<dbReference type="InterPro" id="IPR006139">
    <property type="entry name" value="D-isomer_2_OHA_DH_cat_dom"/>
</dbReference>
<dbReference type="RefSeq" id="WP_104518663.1">
    <property type="nucleotide sequence ID" value="NZ_NHRY01000091.1"/>
</dbReference>
<evidence type="ECO:0000313" key="7">
    <source>
        <dbReference type="EMBL" id="PPQ34722.1"/>
    </source>
</evidence>
<dbReference type="Gene3D" id="3.40.50.720">
    <property type="entry name" value="NAD(P)-binding Rossmann-like Domain"/>
    <property type="match status" value="2"/>
</dbReference>
<keyword evidence="2 4" id="KW-0560">Oxidoreductase</keyword>
<accession>A0A2S6NJ71</accession>
<dbReference type="GO" id="GO:0016616">
    <property type="term" value="F:oxidoreductase activity, acting on the CH-OH group of donors, NAD or NADP as acceptor"/>
    <property type="evidence" value="ECO:0007669"/>
    <property type="project" value="InterPro"/>
</dbReference>